<evidence type="ECO:0000256" key="1">
    <source>
        <dbReference type="ARBA" id="ARBA00022737"/>
    </source>
</evidence>
<proteinExistence type="predicted"/>
<reference evidence="4 5" key="1">
    <citation type="submission" date="2020-06" db="EMBL/GenBank/DDBJ databases">
        <title>Transcriptomic and genomic resources for Thalictrum thalictroides and T. hernandezii: Facilitating candidate gene discovery in an emerging model plant lineage.</title>
        <authorList>
            <person name="Arias T."/>
            <person name="Riano-Pachon D.M."/>
            <person name="Di Stilio V.S."/>
        </authorList>
    </citation>
    <scope>NUCLEOTIDE SEQUENCE [LARGE SCALE GENOMIC DNA]</scope>
    <source>
        <strain evidence="5">cv. WT478/WT964</strain>
        <tissue evidence="4">Leaves</tissue>
    </source>
</reference>
<sequence length="1088" mass="123180">MKKDLLNNFSEKKSDTSMTSLEAENMYASLADEAQDPDDNIITEEEIDEIFDKMKKSWQENAELKRLISAPIMHISPAYTHSDSNNTSNFIVEAGNAEKQLRKLIHSKGILHTDVQELYHKARSSYEKIILNDHELAELQDIEYSLWILHYKHIEEYRNRIPGSSVILERINTRTVPNYGTVQQKCDNYLEGFKSFLSEAMEFYHCLIKKIRKSYGLPEELLVRECSFSSTMDSTNMHRCLFLCHRCLVCLGDLARYREIYGNPDGQTRSWSTAATHYLKASTIWPNSGNPHNQLAVLARYVDDQLLALYHCIRSLAVKEPFPGAWENLILLFEKNRSSHLYYLSDAAPFDFSKPFERSTLQFKARSSDSFFGDQLSESSGDVLKEQTDLWSLIVRMMSYFYLRPSLEDYPFIFNSTVRELEALLLLDDARLKSVLESYQHLDVERRGPFRVIQLVSVLIFTIHVTSESSKLQNEEHIKYMQQPSLIQQAFITAFVFMGRLVNRCMMTDPLDSSPLLPAILVFTEWLVDVLDRAETYSTKEKCARAISYFFTGFVDLLNQFDGEGGKIRSLDSTLLWEDNELQGFSPISQLYGSSDFKIRQEATFGFDNRKECQVRINRIFVAAMKIVNSSIGSKKWIIYEKADKMFYTIESRKQLHTRESVADDSDIDLNLRGLQKTLIINEDAVALHEATKSCEGLASEVVGKELDEHISSPVEEEEVILFKPIRRQSSAPLYLPVAKSCQSRSEGVRDLAAPTGECLNHGSSLRLPPHEICIDPINHCGGSSMPFWQEPIPEDSVIDSFAESTGSPRFRALNAKRDEPPALAGPPSLSAWVVNKDGLGRGEGKGGKCANKHGPGQIENSTSAYLTDLSIVGTGVSDQDVEITSAPAARFINGYAYHGNSFIDPWDASATTNLMAPPYMPPMPSAPLLPDNASWFNGNSSNYVEQKNLDNGKGFFPFSTEVNNSSNFIETQGPPSCYLNTPQHSIGYTPYAGQTNSAGWLHQYQVNLDRGPDSFPSSRHYTPTFGLYQHHDAPMAAPCVSNVPDEWKRSALFRDARDLRSEQQLLLKYLKEKEWHLQQEAQLRGSA</sequence>
<keyword evidence="5" id="KW-1185">Reference proteome</keyword>
<feature type="domain" description="Telomerase activating protein Est1-like N-terminal" evidence="3">
    <location>
        <begin position="142"/>
        <end position="261"/>
    </location>
</feature>
<dbReference type="GO" id="GO:0042162">
    <property type="term" value="F:telomeric DNA binding"/>
    <property type="evidence" value="ECO:0007669"/>
    <property type="project" value="TreeGrafter"/>
</dbReference>
<evidence type="ECO:0000259" key="3">
    <source>
        <dbReference type="Pfam" id="PF10374"/>
    </source>
</evidence>
<dbReference type="Pfam" id="PF10373">
    <property type="entry name" value="EST1_DNA_bind"/>
    <property type="match status" value="1"/>
</dbReference>
<dbReference type="PANTHER" id="PTHR15696:SF0">
    <property type="entry name" value="TELOMERASE-BINDING PROTEIN EST1A"/>
    <property type="match status" value="1"/>
</dbReference>
<dbReference type="Gene3D" id="1.25.40.10">
    <property type="entry name" value="Tetratricopeptide repeat domain"/>
    <property type="match status" value="1"/>
</dbReference>
<dbReference type="SUPFAM" id="SSF48452">
    <property type="entry name" value="TPR-like"/>
    <property type="match status" value="1"/>
</dbReference>
<comment type="caution">
    <text evidence="4">The sequence shown here is derived from an EMBL/GenBank/DDBJ whole genome shotgun (WGS) entry which is preliminary data.</text>
</comment>
<dbReference type="AlphaFoldDB" id="A0A7J6V2H3"/>
<evidence type="ECO:0000259" key="2">
    <source>
        <dbReference type="Pfam" id="PF10373"/>
    </source>
</evidence>
<feature type="domain" description="DNA/RNA-binding" evidence="2">
    <location>
        <begin position="274"/>
        <end position="589"/>
    </location>
</feature>
<dbReference type="InterPro" id="IPR019458">
    <property type="entry name" value="Est1-like_N"/>
</dbReference>
<dbReference type="OrthoDB" id="69928at2759"/>
<organism evidence="4 5">
    <name type="scientific">Thalictrum thalictroides</name>
    <name type="common">Rue-anemone</name>
    <name type="synonym">Anemone thalictroides</name>
    <dbReference type="NCBI Taxonomy" id="46969"/>
    <lineage>
        <taxon>Eukaryota</taxon>
        <taxon>Viridiplantae</taxon>
        <taxon>Streptophyta</taxon>
        <taxon>Embryophyta</taxon>
        <taxon>Tracheophyta</taxon>
        <taxon>Spermatophyta</taxon>
        <taxon>Magnoliopsida</taxon>
        <taxon>Ranunculales</taxon>
        <taxon>Ranunculaceae</taxon>
        <taxon>Thalictroideae</taxon>
        <taxon>Thalictrum</taxon>
    </lineage>
</organism>
<dbReference type="InterPro" id="IPR011990">
    <property type="entry name" value="TPR-like_helical_dom_sf"/>
</dbReference>
<dbReference type="GO" id="GO:0005697">
    <property type="term" value="C:telomerase holoenzyme complex"/>
    <property type="evidence" value="ECO:0007669"/>
    <property type="project" value="TreeGrafter"/>
</dbReference>
<dbReference type="PANTHER" id="PTHR15696">
    <property type="entry name" value="SMG-7 SUPPRESSOR WITH MORPHOLOGICAL EFFECT ON GENITALIA PROTEIN 7"/>
    <property type="match status" value="1"/>
</dbReference>
<name>A0A7J6V2H3_THATH</name>
<accession>A0A7J6V2H3</accession>
<evidence type="ECO:0000313" key="5">
    <source>
        <dbReference type="Proteomes" id="UP000554482"/>
    </source>
</evidence>
<dbReference type="InterPro" id="IPR045153">
    <property type="entry name" value="Est1/Ebs1-like"/>
</dbReference>
<protein>
    <submittedName>
        <fullName evidence="4">Smg7l</fullName>
    </submittedName>
</protein>
<dbReference type="Proteomes" id="UP000554482">
    <property type="component" value="Unassembled WGS sequence"/>
</dbReference>
<dbReference type="FunFam" id="1.25.40.10:FF:000225">
    <property type="entry name" value="Protein SMG7"/>
    <property type="match status" value="1"/>
</dbReference>
<dbReference type="EMBL" id="JABWDY010039897">
    <property type="protein sequence ID" value="KAF5178592.1"/>
    <property type="molecule type" value="Genomic_DNA"/>
</dbReference>
<keyword evidence="1" id="KW-0677">Repeat</keyword>
<dbReference type="InterPro" id="IPR018834">
    <property type="entry name" value="DNA/RNA-bd_Est1-type"/>
</dbReference>
<dbReference type="GO" id="GO:0070034">
    <property type="term" value="F:telomerase RNA binding"/>
    <property type="evidence" value="ECO:0007669"/>
    <property type="project" value="TreeGrafter"/>
</dbReference>
<dbReference type="Pfam" id="PF10374">
    <property type="entry name" value="EST1"/>
    <property type="match status" value="1"/>
</dbReference>
<dbReference type="GO" id="GO:0000184">
    <property type="term" value="P:nuclear-transcribed mRNA catabolic process, nonsense-mediated decay"/>
    <property type="evidence" value="ECO:0007669"/>
    <property type="project" value="TreeGrafter"/>
</dbReference>
<evidence type="ECO:0000313" key="4">
    <source>
        <dbReference type="EMBL" id="KAF5178592.1"/>
    </source>
</evidence>
<gene>
    <name evidence="4" type="ORF">FRX31_031823</name>
</gene>